<dbReference type="Gene3D" id="1.10.287.950">
    <property type="entry name" value="Methyl-accepting chemotaxis protein"/>
    <property type="match status" value="1"/>
</dbReference>
<dbReference type="OrthoDB" id="1887545at2"/>
<comment type="caution">
    <text evidence="8">The sequence shown here is derived from an EMBL/GenBank/DDBJ whole genome shotgun (WGS) entry which is preliminary data.</text>
</comment>
<dbReference type="RefSeq" id="WP_017895151.1">
    <property type="nucleotide sequence ID" value="NZ_CBXI010000040.1"/>
</dbReference>
<dbReference type="Pfam" id="PF12729">
    <property type="entry name" value="4HB_MCP_1"/>
    <property type="match status" value="1"/>
</dbReference>
<dbReference type="SMART" id="SM00283">
    <property type="entry name" value="MA"/>
    <property type="match status" value="1"/>
</dbReference>
<gene>
    <name evidence="8" type="ORF">CTDIVETGP_2376</name>
</gene>
<evidence type="ECO:0000313" key="9">
    <source>
        <dbReference type="Proteomes" id="UP000019482"/>
    </source>
</evidence>
<evidence type="ECO:0000259" key="7">
    <source>
        <dbReference type="PROSITE" id="PS50885"/>
    </source>
</evidence>
<dbReference type="GeneID" id="29420341"/>
<evidence type="ECO:0000256" key="4">
    <source>
        <dbReference type="SAM" id="MobiDB-lite"/>
    </source>
</evidence>
<evidence type="ECO:0000256" key="5">
    <source>
        <dbReference type="SAM" id="Phobius"/>
    </source>
</evidence>
<dbReference type="Pfam" id="PF00672">
    <property type="entry name" value="HAMP"/>
    <property type="match status" value="1"/>
</dbReference>
<dbReference type="InterPro" id="IPR003660">
    <property type="entry name" value="HAMP_dom"/>
</dbReference>
<dbReference type="GO" id="GO:0004888">
    <property type="term" value="F:transmembrane signaling receptor activity"/>
    <property type="evidence" value="ECO:0007669"/>
    <property type="project" value="InterPro"/>
</dbReference>
<dbReference type="Proteomes" id="UP000019482">
    <property type="component" value="Unassembled WGS sequence"/>
</dbReference>
<dbReference type="EMBL" id="CBXI010000040">
    <property type="protein sequence ID" value="CDL92306.1"/>
    <property type="molecule type" value="Genomic_DNA"/>
</dbReference>
<dbReference type="PROSITE" id="PS51257">
    <property type="entry name" value="PROKAR_LIPOPROTEIN"/>
    <property type="match status" value="1"/>
</dbReference>
<dbReference type="InterPro" id="IPR024478">
    <property type="entry name" value="HlyB_4HB_MCP"/>
</dbReference>
<dbReference type="GO" id="GO:0006935">
    <property type="term" value="P:chemotaxis"/>
    <property type="evidence" value="ECO:0007669"/>
    <property type="project" value="InterPro"/>
</dbReference>
<feature type="transmembrane region" description="Helical" evidence="5">
    <location>
        <begin position="188"/>
        <end position="210"/>
    </location>
</feature>
<keyword evidence="1 3" id="KW-0807">Transducer</keyword>
<dbReference type="PRINTS" id="PR00260">
    <property type="entry name" value="CHEMTRNSDUCR"/>
</dbReference>
<feature type="compositionally biased region" description="Polar residues" evidence="4">
    <location>
        <begin position="348"/>
        <end position="358"/>
    </location>
</feature>
<dbReference type="PANTHER" id="PTHR32089:SF112">
    <property type="entry name" value="LYSOZYME-LIKE PROTEIN-RELATED"/>
    <property type="match status" value="1"/>
</dbReference>
<evidence type="ECO:0000256" key="1">
    <source>
        <dbReference type="ARBA" id="ARBA00023224"/>
    </source>
</evidence>
<name>W6N783_CLOTY</name>
<dbReference type="Pfam" id="PF00015">
    <property type="entry name" value="MCPsignal"/>
    <property type="match status" value="1"/>
</dbReference>
<reference evidence="8 9" key="1">
    <citation type="journal article" date="2015" name="Genome Announc.">
        <title>Draft Genome Sequence of Clostridium tyrobutyricum Strain DIVETGP, Isolated from Cow's Milk for Grana Padano Production.</title>
        <authorList>
            <person name="Soggiu A."/>
            <person name="Piras C."/>
            <person name="Gaiarsa S."/>
            <person name="Sassera D."/>
            <person name="Roncada P."/>
            <person name="Bendixen E."/>
            <person name="Brasca M."/>
            <person name="Bonizzi L."/>
        </authorList>
    </citation>
    <scope>NUCLEOTIDE SEQUENCE [LARGE SCALE GENOMIC DNA]</scope>
    <source>
        <strain evidence="8 9">DIVETGP</strain>
    </source>
</reference>
<evidence type="ECO:0000259" key="6">
    <source>
        <dbReference type="PROSITE" id="PS50111"/>
    </source>
</evidence>
<keyword evidence="5" id="KW-1133">Transmembrane helix</keyword>
<evidence type="ECO:0000256" key="3">
    <source>
        <dbReference type="PROSITE-ProRule" id="PRU00284"/>
    </source>
</evidence>
<evidence type="ECO:0000313" key="8">
    <source>
        <dbReference type="EMBL" id="CDL92306.1"/>
    </source>
</evidence>
<evidence type="ECO:0000256" key="2">
    <source>
        <dbReference type="ARBA" id="ARBA00029447"/>
    </source>
</evidence>
<protein>
    <submittedName>
        <fullName evidence="8">Methyl-accepting chemotaxis protein</fullName>
    </submittedName>
</protein>
<keyword evidence="9" id="KW-1185">Reference proteome</keyword>
<proteinExistence type="inferred from homology"/>
<dbReference type="GO" id="GO:0016020">
    <property type="term" value="C:membrane"/>
    <property type="evidence" value="ECO:0007669"/>
    <property type="project" value="InterPro"/>
</dbReference>
<dbReference type="CDD" id="cd06225">
    <property type="entry name" value="HAMP"/>
    <property type="match status" value="1"/>
</dbReference>
<dbReference type="GO" id="GO:0007165">
    <property type="term" value="P:signal transduction"/>
    <property type="evidence" value="ECO:0007669"/>
    <property type="project" value="UniProtKB-KW"/>
</dbReference>
<dbReference type="PROSITE" id="PS50111">
    <property type="entry name" value="CHEMOTAXIS_TRANSDUC_2"/>
    <property type="match status" value="1"/>
</dbReference>
<organism evidence="8 9">
    <name type="scientific">Clostridium tyrobutyricum DIVETGP</name>
    <dbReference type="NCBI Taxonomy" id="1408889"/>
    <lineage>
        <taxon>Bacteria</taxon>
        <taxon>Bacillati</taxon>
        <taxon>Bacillota</taxon>
        <taxon>Clostridia</taxon>
        <taxon>Eubacteriales</taxon>
        <taxon>Clostridiaceae</taxon>
        <taxon>Clostridium</taxon>
    </lineage>
</organism>
<dbReference type="AlphaFoldDB" id="W6N783"/>
<accession>W6N783</accession>
<dbReference type="PANTHER" id="PTHR32089">
    <property type="entry name" value="METHYL-ACCEPTING CHEMOTAXIS PROTEIN MCPB"/>
    <property type="match status" value="1"/>
</dbReference>
<dbReference type="InterPro" id="IPR004090">
    <property type="entry name" value="Chemotax_Me-accpt_rcpt"/>
</dbReference>
<dbReference type="PROSITE" id="PS50885">
    <property type="entry name" value="HAMP"/>
    <property type="match status" value="1"/>
</dbReference>
<keyword evidence="5" id="KW-0812">Transmembrane</keyword>
<sequence length="569" mass="63149">MKLFSNMNIFKKLMMSFIIIAMLACIVGIVSMSKTTVVKRNLDTLYNMDLKETTELKDIKINLLGVQSDLLVMMNKENRPQINSLINNINEQINRNDKLISSYSNSLNNKNKDLLGQFETYRKGWKTSRENYIQLIQKGDYNGSIKEFQTSEKYRKDLFSVIDKLIDTNLKLAQNDYNSSISKYNSSLIFVTILIIISFIVSILSGLAIARDIHNPLIKIKDLANRFAQFDFSTDIKTTRSDEFGQTGTSLNTAQNNIVYLLKSIMENSENMGSASEELSATAEELSAKAENMDNSAKVITSGVEETTSSIEEITASVEEINSNINELSQKAADSSNSSNSSKEKATMAQQKGNSAIQNTQKIYKDKREKILEAIEAGKVVENIKEMAHTIAGIAEQTNLLALNAAIEAARAGEHGKGFAVVADEVRKLAEDSATAVSSIQDTIGKVNEAFKNLSDSSNEVLVFINDEVNPQFEAFKDMGNQYYKDADFIKSLSEEIASMSEELNATMAQVSDAMQHMSDNQQQASENASQIQEGIDENTQAVNQVALTAQSQAELAQKLNELVQKFKI</sequence>
<feature type="domain" description="HAMP" evidence="7">
    <location>
        <begin position="211"/>
        <end position="263"/>
    </location>
</feature>
<dbReference type="SUPFAM" id="SSF58104">
    <property type="entry name" value="Methyl-accepting chemotaxis protein (MCP) signaling domain"/>
    <property type="match status" value="1"/>
</dbReference>
<keyword evidence="5" id="KW-0472">Membrane</keyword>
<dbReference type="InterPro" id="IPR004089">
    <property type="entry name" value="MCPsignal_dom"/>
</dbReference>
<feature type="region of interest" description="Disordered" evidence="4">
    <location>
        <begin position="329"/>
        <end position="358"/>
    </location>
</feature>
<comment type="similarity">
    <text evidence="2">Belongs to the methyl-accepting chemotaxis (MCP) protein family.</text>
</comment>
<feature type="domain" description="Methyl-accepting transducer" evidence="6">
    <location>
        <begin position="275"/>
        <end position="533"/>
    </location>
</feature>